<dbReference type="PRINTS" id="PR00320">
    <property type="entry name" value="GPROTEINBRPT"/>
</dbReference>
<dbReference type="PANTHER" id="PTHR22840">
    <property type="entry name" value="WD REPEAT-CONTAINING PROTEIN 36"/>
    <property type="match status" value="1"/>
</dbReference>
<feature type="domain" description="WDR36/Utp21 N-terminal" evidence="5">
    <location>
        <begin position="36"/>
        <end position="306"/>
    </location>
</feature>
<evidence type="ECO:0000259" key="5">
    <source>
        <dbReference type="Pfam" id="PF25171"/>
    </source>
</evidence>
<dbReference type="GO" id="GO:0032040">
    <property type="term" value="C:small-subunit processome"/>
    <property type="evidence" value="ECO:0007669"/>
    <property type="project" value="EnsemblFungi"/>
</dbReference>
<feature type="repeat" description="WD" evidence="3">
    <location>
        <begin position="272"/>
        <end position="303"/>
    </location>
</feature>
<proteinExistence type="predicted"/>
<gene>
    <name evidence="6" type="ORF">M427DRAFT_140026</name>
</gene>
<dbReference type="InterPro" id="IPR007319">
    <property type="entry name" value="WDR36/Utp21_C"/>
</dbReference>
<evidence type="ECO:0000313" key="6">
    <source>
        <dbReference type="EMBL" id="KXS10068.1"/>
    </source>
</evidence>
<feature type="repeat" description="WD" evidence="3">
    <location>
        <begin position="557"/>
        <end position="598"/>
    </location>
</feature>
<feature type="domain" description="WDR36/Utp21 C-terminal" evidence="4">
    <location>
        <begin position="693"/>
        <end position="906"/>
    </location>
</feature>
<dbReference type="PROSITE" id="PS00678">
    <property type="entry name" value="WD_REPEATS_1"/>
    <property type="match status" value="2"/>
</dbReference>
<name>A0A139A0A7_GONPJ</name>
<evidence type="ECO:0000256" key="3">
    <source>
        <dbReference type="PROSITE-ProRule" id="PRU00221"/>
    </source>
</evidence>
<dbReference type="InterPro" id="IPR001680">
    <property type="entry name" value="WD40_rpt"/>
</dbReference>
<dbReference type="Pfam" id="PF04192">
    <property type="entry name" value="Utp21"/>
    <property type="match status" value="1"/>
</dbReference>
<evidence type="ECO:0000256" key="1">
    <source>
        <dbReference type="ARBA" id="ARBA00022574"/>
    </source>
</evidence>
<dbReference type="SUPFAM" id="SSF50978">
    <property type="entry name" value="WD40 repeat-like"/>
    <property type="match status" value="1"/>
</dbReference>
<evidence type="ECO:0000313" key="7">
    <source>
        <dbReference type="Proteomes" id="UP000070544"/>
    </source>
</evidence>
<dbReference type="InterPro" id="IPR020472">
    <property type="entry name" value="WD40_PAC1"/>
</dbReference>
<evidence type="ECO:0000259" key="4">
    <source>
        <dbReference type="Pfam" id="PF04192"/>
    </source>
</evidence>
<sequence length="909" mass="99728">MGRAVKGAWRPFRALGVVTNEIPVDVQTRGSKHFLTTCTGTSFQIFSCDKLRLLFVGTPTNAPITCIVSQKDFTFASCGASIIKFQRAREVQRFTIPDHSNEERRGVTVTHLVILGNLLVGLTSDNSVNVWHHISGEVEASWELGPEFLGVLLLHPPTLLNKILVAGVDGSMRLFNVRTSQLIHTFRPLRDSAVTFLSSTPVAGVVAVGFLDGSIALHDILMDERLMVLYQEDRVSSIAFRTDGATVMATGSARGDITLWDLEKRRVVAVMKGAHHGTVHSLHFFDGQPLLLSAGSDNSVKQWLFDAVDGVPRLLRSREGHGGSPTRIRFHDSMGKILLTAARDQSVRFVNIVRDAQCTELSQGKGLEALSHKRDVSVQELKLPVVTAMSSHENRQGEWDNMITAHLNDAGARTWDVHRKALGHHRLRTTDKKPVVSVAISLCGNFGFVGSSGGSVDMYNMQSGQHRRSFGPKGKSHDRAVTGVTSDTMNRVVITCSADGTIKFWDFNTADILDSVYLSSSASGLLLSPTGTLVAVTLDDWTVSVLDLDTRRIVRSFQGHKGAITDLAFTPDGRWLVSASSDSTVRTWDLPNGLCVDVFGVESVATSLAVSPTGEYLATSHIDNVGVFLWSNMARLTNISGSISQTDNVPVLSFPTTAFEDDSEMHASDELEITEDEQADEIVPDTNTFENGVTLSKLPKTRWHTLLNLDTIKARNKASQKVTEPEKVPFFLPTVAGAQPKLDVGVTDEDAYGSREVRAAESRILWSGLAAESEQNPLSVALRNSGSTGEFSSVFELISTWTPSALDFHIRTLSVGFESFVVSDENDTRDVELLLRCLQWSLDKKMNFEVCEALLCHTIRVHGDVLANANRTKEAVIEQLMDTHVATWQHLEQLFAYADCLTGFIRNST</sequence>
<accession>A0A139A0A7</accession>
<dbReference type="InterPro" id="IPR019775">
    <property type="entry name" value="WD40_repeat_CS"/>
</dbReference>
<dbReference type="OrthoDB" id="10250769at2759"/>
<dbReference type="PROSITE" id="PS50294">
    <property type="entry name" value="WD_REPEATS_REGION"/>
    <property type="match status" value="2"/>
</dbReference>
<dbReference type="GO" id="GO:0006364">
    <property type="term" value="P:rRNA processing"/>
    <property type="evidence" value="ECO:0007669"/>
    <property type="project" value="EnsemblFungi"/>
</dbReference>
<feature type="repeat" description="WD" evidence="3">
    <location>
        <begin position="474"/>
        <end position="515"/>
    </location>
</feature>
<dbReference type="STRING" id="1344416.A0A139A0A7"/>
<keyword evidence="2" id="KW-0677">Repeat</keyword>
<organism evidence="6 7">
    <name type="scientific">Gonapodya prolifera (strain JEL478)</name>
    <name type="common">Monoblepharis prolifera</name>
    <dbReference type="NCBI Taxonomy" id="1344416"/>
    <lineage>
        <taxon>Eukaryota</taxon>
        <taxon>Fungi</taxon>
        <taxon>Fungi incertae sedis</taxon>
        <taxon>Chytridiomycota</taxon>
        <taxon>Chytridiomycota incertae sedis</taxon>
        <taxon>Monoblepharidomycetes</taxon>
        <taxon>Monoblepharidales</taxon>
        <taxon>Gonapodyaceae</taxon>
        <taxon>Gonapodya</taxon>
    </lineage>
</organism>
<dbReference type="InterPro" id="IPR059157">
    <property type="entry name" value="WDR36-Utp21_N"/>
</dbReference>
<dbReference type="OMA" id="CIYAWRA"/>
<dbReference type="GO" id="GO:0034388">
    <property type="term" value="C:Pwp2p-containing subcomplex of 90S preribosome"/>
    <property type="evidence" value="ECO:0007669"/>
    <property type="project" value="EnsemblFungi"/>
</dbReference>
<dbReference type="EMBL" id="KQ965838">
    <property type="protein sequence ID" value="KXS10068.1"/>
    <property type="molecule type" value="Genomic_DNA"/>
</dbReference>
<keyword evidence="7" id="KW-1185">Reference proteome</keyword>
<dbReference type="InterPro" id="IPR015943">
    <property type="entry name" value="WD40/YVTN_repeat-like_dom_sf"/>
</dbReference>
<dbReference type="PANTHER" id="PTHR22840:SF12">
    <property type="entry name" value="WD REPEAT-CONTAINING PROTEIN 36"/>
    <property type="match status" value="1"/>
</dbReference>
<keyword evidence="1 3" id="KW-0853">WD repeat</keyword>
<dbReference type="Gene3D" id="2.130.10.10">
    <property type="entry name" value="YVTN repeat-like/Quinoprotein amine dehydrogenase"/>
    <property type="match status" value="2"/>
</dbReference>
<dbReference type="Proteomes" id="UP000070544">
    <property type="component" value="Unassembled WGS sequence"/>
</dbReference>
<dbReference type="SMART" id="SM00320">
    <property type="entry name" value="WD40"/>
    <property type="match status" value="11"/>
</dbReference>
<dbReference type="SUPFAM" id="SSF101908">
    <property type="entry name" value="Putative isomerase YbhE"/>
    <property type="match status" value="2"/>
</dbReference>
<dbReference type="AlphaFoldDB" id="A0A139A0A7"/>
<dbReference type="Pfam" id="PF25171">
    <property type="entry name" value="Beta-prop_WDR36-Utp21_1st"/>
    <property type="match status" value="1"/>
</dbReference>
<protein>
    <submittedName>
        <fullName evidence="6">YVTN repeat-like/Quino protein amine dehydrogenase</fullName>
    </submittedName>
</protein>
<evidence type="ECO:0000256" key="2">
    <source>
        <dbReference type="ARBA" id="ARBA00022737"/>
    </source>
</evidence>
<dbReference type="InterPro" id="IPR036322">
    <property type="entry name" value="WD40_repeat_dom_sf"/>
</dbReference>
<dbReference type="Pfam" id="PF25168">
    <property type="entry name" value="Beta-prop_WDR36-Utp21_2nd"/>
    <property type="match status" value="1"/>
</dbReference>
<feature type="repeat" description="WD" evidence="3">
    <location>
        <begin position="228"/>
        <end position="270"/>
    </location>
</feature>
<reference evidence="6 7" key="1">
    <citation type="journal article" date="2015" name="Genome Biol. Evol.">
        <title>Phylogenomic analyses indicate that early fungi evolved digesting cell walls of algal ancestors of land plants.</title>
        <authorList>
            <person name="Chang Y."/>
            <person name="Wang S."/>
            <person name="Sekimoto S."/>
            <person name="Aerts A.L."/>
            <person name="Choi C."/>
            <person name="Clum A."/>
            <person name="LaButti K.M."/>
            <person name="Lindquist E.A."/>
            <person name="Yee Ngan C."/>
            <person name="Ohm R.A."/>
            <person name="Salamov A.A."/>
            <person name="Grigoriev I.V."/>
            <person name="Spatafora J.W."/>
            <person name="Berbee M.L."/>
        </authorList>
    </citation>
    <scope>NUCLEOTIDE SEQUENCE [LARGE SCALE GENOMIC DNA]</scope>
    <source>
        <strain evidence="6 7">JEL478</strain>
    </source>
</reference>
<dbReference type="PROSITE" id="PS50082">
    <property type="entry name" value="WD_REPEATS_2"/>
    <property type="match status" value="4"/>
</dbReference>